<evidence type="ECO:0000256" key="2">
    <source>
        <dbReference type="ARBA" id="ARBA00004479"/>
    </source>
</evidence>
<evidence type="ECO:0000256" key="6">
    <source>
        <dbReference type="ARBA" id="ARBA00022840"/>
    </source>
</evidence>
<feature type="binding site" evidence="13">
    <location>
        <position position="40"/>
    </location>
    <ligand>
        <name>ATP</name>
        <dbReference type="ChEBI" id="CHEBI:30616"/>
    </ligand>
</feature>
<dbReference type="SUPFAM" id="SSF56112">
    <property type="entry name" value="Protein kinase-like (PK-like)"/>
    <property type="match status" value="1"/>
</dbReference>
<dbReference type="InterPro" id="IPR020635">
    <property type="entry name" value="Tyr_kinase_cat_dom"/>
</dbReference>
<dbReference type="InParanoid" id="C3YNL7"/>
<evidence type="ECO:0000256" key="4">
    <source>
        <dbReference type="ARBA" id="ARBA00022741"/>
    </source>
</evidence>
<evidence type="ECO:0000256" key="9">
    <source>
        <dbReference type="ARBA" id="ARBA00051243"/>
    </source>
</evidence>
<dbReference type="GO" id="GO:0005524">
    <property type="term" value="F:ATP binding"/>
    <property type="evidence" value="ECO:0007669"/>
    <property type="project" value="UniProtKB-UniRule"/>
</dbReference>
<dbReference type="InterPro" id="IPR017441">
    <property type="entry name" value="Protein_kinase_ATP_BS"/>
</dbReference>
<keyword evidence="8" id="KW-0829">Tyrosine-protein kinase</keyword>
<dbReference type="Pfam" id="PF07714">
    <property type="entry name" value="PK_Tyr_Ser-Thr"/>
    <property type="match status" value="1"/>
</dbReference>
<organism>
    <name type="scientific">Branchiostoma floridae</name>
    <name type="common">Florida lancelet</name>
    <name type="synonym">Amphioxus</name>
    <dbReference type="NCBI Taxonomy" id="7739"/>
    <lineage>
        <taxon>Eukaryota</taxon>
        <taxon>Metazoa</taxon>
        <taxon>Chordata</taxon>
        <taxon>Cephalochordata</taxon>
        <taxon>Leptocardii</taxon>
        <taxon>Amphioxiformes</taxon>
        <taxon>Branchiostomatidae</taxon>
        <taxon>Branchiostoma</taxon>
    </lineage>
</organism>
<keyword evidence="7" id="KW-0472">Membrane</keyword>
<dbReference type="Gene3D" id="1.10.510.10">
    <property type="entry name" value="Transferase(Phosphotransferase) domain 1"/>
    <property type="match status" value="1"/>
</dbReference>
<feature type="active site" description="Proton acceptor" evidence="10">
    <location>
        <position position="140"/>
    </location>
</feature>
<dbReference type="PROSITE" id="PS50011">
    <property type="entry name" value="PROTEIN_KINASE_DOM"/>
    <property type="match status" value="1"/>
</dbReference>
<dbReference type="InterPro" id="IPR011009">
    <property type="entry name" value="Kinase-like_dom_sf"/>
</dbReference>
<dbReference type="GO" id="GO:0048468">
    <property type="term" value="P:cell development"/>
    <property type="evidence" value="ECO:0007669"/>
    <property type="project" value="UniProtKB-ARBA"/>
</dbReference>
<feature type="domain" description="Protein kinase" evidence="14">
    <location>
        <begin position="8"/>
        <end position="279"/>
    </location>
</feature>
<evidence type="ECO:0000256" key="1">
    <source>
        <dbReference type="ARBA" id="ARBA00004308"/>
    </source>
</evidence>
<dbReference type="PROSITE" id="PS00109">
    <property type="entry name" value="PROTEIN_KINASE_TYR"/>
    <property type="match status" value="1"/>
</dbReference>
<keyword evidence="12" id="KW-0460">Magnesium</keyword>
<evidence type="ECO:0000256" key="13">
    <source>
        <dbReference type="PROSITE-ProRule" id="PRU10141"/>
    </source>
</evidence>
<feature type="non-terminal residue" evidence="15">
    <location>
        <position position="279"/>
    </location>
</feature>
<evidence type="ECO:0000256" key="11">
    <source>
        <dbReference type="PIRSR" id="PIRSR000615-2"/>
    </source>
</evidence>
<dbReference type="PIRSF" id="PIRSF000615">
    <property type="entry name" value="TyrPK_CSF1-R"/>
    <property type="match status" value="1"/>
</dbReference>
<dbReference type="InterPro" id="IPR008266">
    <property type="entry name" value="Tyr_kinase_AS"/>
</dbReference>
<dbReference type="FunFam" id="1.10.510.10:FF:001512">
    <property type="entry name" value="Receptor tyrosine-protein kinase erbB-2"/>
    <property type="match status" value="1"/>
</dbReference>
<feature type="binding site" evidence="12">
    <location>
        <position position="158"/>
    </location>
    <ligand>
        <name>Mg(2+)</name>
        <dbReference type="ChEBI" id="CHEBI:18420"/>
    </ligand>
</feature>
<dbReference type="InterPro" id="IPR000719">
    <property type="entry name" value="Prot_kinase_dom"/>
</dbReference>
<gene>
    <name evidence="15" type="ORF">BRAFLDRAFT_157631</name>
</gene>
<dbReference type="PROSITE" id="PS00107">
    <property type="entry name" value="PROTEIN_KINASE_ATP"/>
    <property type="match status" value="1"/>
</dbReference>
<proteinExistence type="predicted"/>
<feature type="binding site" evidence="12">
    <location>
        <position position="145"/>
    </location>
    <ligand>
        <name>Mg(2+)</name>
        <dbReference type="ChEBI" id="CHEBI:18420"/>
    </ligand>
</feature>
<name>C3YNL7_BRAFL</name>
<dbReference type="CDD" id="cd00192">
    <property type="entry name" value="PTKc"/>
    <property type="match status" value="1"/>
</dbReference>
<protein>
    <recommendedName>
        <fullName evidence="14">Protein kinase domain-containing protein</fullName>
    </recommendedName>
</protein>
<dbReference type="GO" id="GO:0046872">
    <property type="term" value="F:metal ion binding"/>
    <property type="evidence" value="ECO:0007669"/>
    <property type="project" value="UniProtKB-KW"/>
</dbReference>
<dbReference type="GO" id="GO:0004714">
    <property type="term" value="F:transmembrane receptor protein tyrosine kinase activity"/>
    <property type="evidence" value="ECO:0007669"/>
    <property type="project" value="UniProtKB-EC"/>
</dbReference>
<evidence type="ECO:0000313" key="15">
    <source>
        <dbReference type="EMBL" id="EEN58112.1"/>
    </source>
</evidence>
<dbReference type="InterPro" id="IPR001245">
    <property type="entry name" value="Ser-Thr/Tyr_kinase_cat_dom"/>
</dbReference>
<evidence type="ECO:0000259" key="14">
    <source>
        <dbReference type="PROSITE" id="PS50011"/>
    </source>
</evidence>
<keyword evidence="6 11" id="KW-0067">ATP-binding</keyword>
<evidence type="ECO:0000256" key="3">
    <source>
        <dbReference type="ARBA" id="ARBA00022679"/>
    </source>
</evidence>
<dbReference type="AlphaFoldDB" id="C3YNL7"/>
<dbReference type="SMART" id="SM00219">
    <property type="entry name" value="TyrKc"/>
    <property type="match status" value="1"/>
</dbReference>
<dbReference type="eggNOG" id="KOG0200">
    <property type="taxonomic scope" value="Eukaryota"/>
</dbReference>
<feature type="non-terminal residue" evidence="15">
    <location>
        <position position="1"/>
    </location>
</feature>
<keyword evidence="3" id="KW-0808">Transferase</keyword>
<evidence type="ECO:0000256" key="10">
    <source>
        <dbReference type="PIRSR" id="PIRSR000615-1"/>
    </source>
</evidence>
<sequence>WEKDPRMLDLAEMIGQGKFGHVLRGQLSNPDGSVLQVAAKTVHQNDAQAHRAFSHEMAIMITIQEGLENPVRCSNIVRLHGIITQSEPKYILLEYAERGDLLSALRQSRNGDARQNFWRLGVDVARALLYLQELKLVHRDVAARNVLISADGVGKLADFGLSRDIYTDSVYMHRDNPGQSNHLPLKWMALESLRDGEFTHKSDVWSYGVLLWEIATMGNEPVYPGPLRPDCHHLINVLEEGHRLQLPRGCSMNMYRLMVRCWSADHDRRPEPQDLIKSV</sequence>
<reference evidence="15" key="1">
    <citation type="journal article" date="2008" name="Nature">
        <title>The amphioxus genome and the evolution of the chordate karyotype.</title>
        <authorList>
            <consortium name="US DOE Joint Genome Institute (JGI-PGF)"/>
            <person name="Putnam N.H."/>
            <person name="Butts T."/>
            <person name="Ferrier D.E.K."/>
            <person name="Furlong R.F."/>
            <person name="Hellsten U."/>
            <person name="Kawashima T."/>
            <person name="Robinson-Rechavi M."/>
            <person name="Shoguchi E."/>
            <person name="Terry A."/>
            <person name="Yu J.-K."/>
            <person name="Benito-Gutierrez E.L."/>
            <person name="Dubchak I."/>
            <person name="Garcia-Fernandez J."/>
            <person name="Gibson-Brown J.J."/>
            <person name="Grigoriev I.V."/>
            <person name="Horton A.C."/>
            <person name="de Jong P.J."/>
            <person name="Jurka J."/>
            <person name="Kapitonov V.V."/>
            <person name="Kohara Y."/>
            <person name="Kuroki Y."/>
            <person name="Lindquist E."/>
            <person name="Lucas S."/>
            <person name="Osoegawa K."/>
            <person name="Pennacchio L.A."/>
            <person name="Salamov A.A."/>
            <person name="Satou Y."/>
            <person name="Sauka-Spengler T."/>
            <person name="Schmutz J."/>
            <person name="Shin-I T."/>
            <person name="Toyoda A."/>
            <person name="Bronner-Fraser M."/>
            <person name="Fujiyama A."/>
            <person name="Holland L.Z."/>
            <person name="Holland P.W.H."/>
            <person name="Satoh N."/>
            <person name="Rokhsar D.S."/>
        </authorList>
    </citation>
    <scope>NUCLEOTIDE SEQUENCE [LARGE SCALE GENOMIC DNA]</scope>
    <source>
        <strain evidence="15">S238N-H82</strain>
        <tissue evidence="15">Testes</tissue>
    </source>
</reference>
<dbReference type="EMBL" id="GG666534">
    <property type="protein sequence ID" value="EEN58112.1"/>
    <property type="molecule type" value="Genomic_DNA"/>
</dbReference>
<keyword evidence="4 11" id="KW-0547">Nucleotide-binding</keyword>
<feature type="binding site" evidence="11">
    <location>
        <position position="144"/>
    </location>
    <ligand>
        <name>ATP</name>
        <dbReference type="ChEBI" id="CHEBI:30616"/>
    </ligand>
</feature>
<evidence type="ECO:0000256" key="5">
    <source>
        <dbReference type="ARBA" id="ARBA00022777"/>
    </source>
</evidence>
<dbReference type="PANTHER" id="PTHR24416:SF617">
    <property type="entry name" value="RET ONCOGENE, ISOFORM A"/>
    <property type="match status" value="1"/>
</dbReference>
<dbReference type="PRINTS" id="PR00109">
    <property type="entry name" value="TYRKINASE"/>
</dbReference>
<dbReference type="GO" id="GO:0012505">
    <property type="term" value="C:endomembrane system"/>
    <property type="evidence" value="ECO:0007669"/>
    <property type="project" value="UniProtKB-SubCell"/>
</dbReference>
<accession>C3YNL7</accession>
<dbReference type="GO" id="GO:0030182">
    <property type="term" value="P:neuron differentiation"/>
    <property type="evidence" value="ECO:0007669"/>
    <property type="project" value="UniProtKB-ARBA"/>
</dbReference>
<comment type="catalytic activity">
    <reaction evidence="9">
        <text>L-tyrosyl-[protein] + ATP = O-phospho-L-tyrosyl-[protein] + ADP + H(+)</text>
        <dbReference type="Rhea" id="RHEA:10596"/>
        <dbReference type="Rhea" id="RHEA-COMP:10136"/>
        <dbReference type="Rhea" id="RHEA-COMP:20101"/>
        <dbReference type="ChEBI" id="CHEBI:15378"/>
        <dbReference type="ChEBI" id="CHEBI:30616"/>
        <dbReference type="ChEBI" id="CHEBI:46858"/>
        <dbReference type="ChEBI" id="CHEBI:61978"/>
        <dbReference type="ChEBI" id="CHEBI:456216"/>
        <dbReference type="EC" id="2.7.10.1"/>
    </reaction>
</comment>
<evidence type="ECO:0000256" key="8">
    <source>
        <dbReference type="ARBA" id="ARBA00023137"/>
    </source>
</evidence>
<dbReference type="GO" id="GO:0050793">
    <property type="term" value="P:regulation of developmental process"/>
    <property type="evidence" value="ECO:0007669"/>
    <property type="project" value="UniProtKB-ARBA"/>
</dbReference>
<keyword evidence="5" id="KW-0418">Kinase</keyword>
<dbReference type="GO" id="GO:0016020">
    <property type="term" value="C:membrane"/>
    <property type="evidence" value="ECO:0007669"/>
    <property type="project" value="UniProtKB-SubCell"/>
</dbReference>
<keyword evidence="12" id="KW-0479">Metal-binding</keyword>
<dbReference type="InterPro" id="IPR050122">
    <property type="entry name" value="RTK"/>
</dbReference>
<evidence type="ECO:0000256" key="7">
    <source>
        <dbReference type="ARBA" id="ARBA00023136"/>
    </source>
</evidence>
<evidence type="ECO:0000256" key="12">
    <source>
        <dbReference type="PIRSR" id="PIRSR000615-3"/>
    </source>
</evidence>
<dbReference type="PANTHER" id="PTHR24416">
    <property type="entry name" value="TYROSINE-PROTEIN KINASE RECEPTOR"/>
    <property type="match status" value="1"/>
</dbReference>
<comment type="subcellular location">
    <subcellularLocation>
        <location evidence="1">Endomembrane system</location>
    </subcellularLocation>
    <subcellularLocation>
        <location evidence="2">Membrane</location>
        <topology evidence="2">Single-pass type I membrane protein</topology>
    </subcellularLocation>
</comment>